<proteinExistence type="predicted"/>
<keyword evidence="1" id="KW-0812">Transmembrane</keyword>
<keyword evidence="2" id="KW-0614">Plasmid</keyword>
<gene>
    <name evidence="2" type="ORF">CUJ84_pRLN3000171</name>
</gene>
<evidence type="ECO:0000256" key="1">
    <source>
        <dbReference type="SAM" id="Phobius"/>
    </source>
</evidence>
<keyword evidence="1" id="KW-0472">Membrane</keyword>
<accession>A0A2K9ZGB6</accession>
<evidence type="ECO:0000313" key="2">
    <source>
        <dbReference type="EMBL" id="AUW47303.1"/>
    </source>
</evidence>
<dbReference type="EMBL" id="CP025015">
    <property type="protein sequence ID" value="AUW47303.1"/>
    <property type="molecule type" value="Genomic_DNA"/>
</dbReference>
<reference evidence="2 3" key="1">
    <citation type="submission" date="2017-11" db="EMBL/GenBank/DDBJ databases">
        <title>Complete genome of Rhizobium leguminosarum Norway, an ineffective micro-symbiont.</title>
        <authorList>
            <person name="Hoffrichter A."/>
            <person name="Liang J."/>
            <person name="Brachmann A."/>
            <person name="Marin M."/>
        </authorList>
    </citation>
    <scope>NUCLEOTIDE SEQUENCE [LARGE SCALE GENOMIC DNA]</scope>
    <source>
        <strain evidence="2 3">Norway</strain>
        <plasmid evidence="3">Plasmid prln3</plasmid>
    </source>
</reference>
<keyword evidence="1" id="KW-1133">Transmembrane helix</keyword>
<protein>
    <submittedName>
        <fullName evidence="2">Uncharacterized protein</fullName>
    </submittedName>
</protein>
<organism evidence="2 3">
    <name type="scientific">Rhizobium leguminosarum</name>
    <dbReference type="NCBI Taxonomy" id="384"/>
    <lineage>
        <taxon>Bacteria</taxon>
        <taxon>Pseudomonadati</taxon>
        <taxon>Pseudomonadota</taxon>
        <taxon>Alphaproteobacteria</taxon>
        <taxon>Hyphomicrobiales</taxon>
        <taxon>Rhizobiaceae</taxon>
        <taxon>Rhizobium/Agrobacterium group</taxon>
        <taxon>Rhizobium</taxon>
    </lineage>
</organism>
<name>A0A2K9ZGB6_RHILE</name>
<geneLocation type="plasmid" evidence="3">
    <name>prln3</name>
</geneLocation>
<feature type="transmembrane region" description="Helical" evidence="1">
    <location>
        <begin position="60"/>
        <end position="82"/>
    </location>
</feature>
<sequence length="96" mass="10731">MLMGLSSVTHEIRREAGEYIQNAGQGAMHRTDAKLVADALDLQLNIGSLKRQFRRYANRLGISIFESFSGVHVINLVCTWMYHILGFPNCTSSVCT</sequence>
<dbReference type="Proteomes" id="UP000238523">
    <property type="component" value="Plasmid pRLN3"/>
</dbReference>
<dbReference type="AlphaFoldDB" id="A0A2K9ZGB6"/>
<evidence type="ECO:0000313" key="3">
    <source>
        <dbReference type="Proteomes" id="UP000238523"/>
    </source>
</evidence>